<protein>
    <submittedName>
        <fullName evidence="4">Cytochrome P450</fullName>
    </submittedName>
</protein>
<keyword evidence="5" id="KW-1185">Reference proteome</keyword>
<evidence type="ECO:0000256" key="1">
    <source>
        <dbReference type="ARBA" id="ARBA00010617"/>
    </source>
</evidence>
<keyword evidence="3" id="KW-0472">Membrane</keyword>
<keyword evidence="3" id="KW-0812">Transmembrane</keyword>
<dbReference type="Pfam" id="PF00067">
    <property type="entry name" value="p450"/>
    <property type="match status" value="1"/>
</dbReference>
<organism evidence="4 5">
    <name type="scientific">Sphaerisporangium flaviroseum</name>
    <dbReference type="NCBI Taxonomy" id="509199"/>
    <lineage>
        <taxon>Bacteria</taxon>
        <taxon>Bacillati</taxon>
        <taxon>Actinomycetota</taxon>
        <taxon>Actinomycetes</taxon>
        <taxon>Streptosporangiales</taxon>
        <taxon>Streptosporangiaceae</taxon>
        <taxon>Sphaerisporangium</taxon>
    </lineage>
</organism>
<dbReference type="PRINTS" id="PR00359">
    <property type="entry name" value="BP450"/>
</dbReference>
<dbReference type="Gene3D" id="1.10.630.10">
    <property type="entry name" value="Cytochrome P450"/>
    <property type="match status" value="1"/>
</dbReference>
<dbReference type="InterPro" id="IPR001128">
    <property type="entry name" value="Cyt_P450"/>
</dbReference>
<evidence type="ECO:0000256" key="2">
    <source>
        <dbReference type="RuleBase" id="RU000461"/>
    </source>
</evidence>
<dbReference type="InterPro" id="IPR017972">
    <property type="entry name" value="Cyt_P450_CS"/>
</dbReference>
<comment type="similarity">
    <text evidence="1 2">Belongs to the cytochrome P450 family.</text>
</comment>
<comment type="caution">
    <text evidence="4">The sequence shown here is derived from an EMBL/GenBank/DDBJ whole genome shotgun (WGS) entry which is preliminary data.</text>
</comment>
<proteinExistence type="inferred from homology"/>
<dbReference type="PANTHER" id="PTHR46696:SF1">
    <property type="entry name" value="CYTOCHROME P450 YJIB-RELATED"/>
    <property type="match status" value="1"/>
</dbReference>
<evidence type="ECO:0000313" key="5">
    <source>
        <dbReference type="Proteomes" id="UP001500888"/>
    </source>
</evidence>
<keyword evidence="2" id="KW-0479">Metal-binding</keyword>
<gene>
    <name evidence="4" type="ORF">GCM10022226_40050</name>
</gene>
<dbReference type="PANTHER" id="PTHR46696">
    <property type="entry name" value="P450, PUTATIVE (EUROFUNG)-RELATED"/>
    <property type="match status" value="1"/>
</dbReference>
<keyword evidence="2" id="KW-0503">Monooxygenase</keyword>
<dbReference type="CDD" id="cd20625">
    <property type="entry name" value="CYP164-like"/>
    <property type="match status" value="1"/>
</dbReference>
<dbReference type="PROSITE" id="PS00086">
    <property type="entry name" value="CYTOCHROME_P450"/>
    <property type="match status" value="1"/>
</dbReference>
<name>A0ABP7ICY9_9ACTN</name>
<dbReference type="InterPro" id="IPR002397">
    <property type="entry name" value="Cyt_P450_B"/>
</dbReference>
<keyword evidence="2" id="KW-0408">Iron</keyword>
<feature type="transmembrane region" description="Helical" evidence="3">
    <location>
        <begin position="251"/>
        <end position="274"/>
    </location>
</feature>
<evidence type="ECO:0000313" key="4">
    <source>
        <dbReference type="EMBL" id="GAA3815288.1"/>
    </source>
</evidence>
<dbReference type="Proteomes" id="UP001500888">
    <property type="component" value="Unassembled WGS sequence"/>
</dbReference>
<reference evidence="5" key="1">
    <citation type="journal article" date="2019" name="Int. J. Syst. Evol. Microbiol.">
        <title>The Global Catalogue of Microorganisms (GCM) 10K type strain sequencing project: providing services to taxonomists for standard genome sequencing and annotation.</title>
        <authorList>
            <consortium name="The Broad Institute Genomics Platform"/>
            <consortium name="The Broad Institute Genome Sequencing Center for Infectious Disease"/>
            <person name="Wu L."/>
            <person name="Ma J."/>
        </authorList>
    </citation>
    <scope>NUCLEOTIDE SEQUENCE [LARGE SCALE GENOMIC DNA]</scope>
    <source>
        <strain evidence="5">JCM 16908</strain>
    </source>
</reference>
<evidence type="ECO:0000256" key="3">
    <source>
        <dbReference type="SAM" id="Phobius"/>
    </source>
</evidence>
<keyword evidence="2" id="KW-0560">Oxidoreductase</keyword>
<dbReference type="InterPro" id="IPR036396">
    <property type="entry name" value="Cyt_P450_sf"/>
</dbReference>
<accession>A0ABP7ICY9</accession>
<dbReference type="SUPFAM" id="SSF48264">
    <property type="entry name" value="Cytochrome P450"/>
    <property type="match status" value="1"/>
</dbReference>
<dbReference type="EMBL" id="BAAAZR010000009">
    <property type="protein sequence ID" value="GAA3815288.1"/>
    <property type="molecule type" value="Genomic_DNA"/>
</dbReference>
<sequence length="418" mass="45424">MMSELPVFDPSLIPMLLPFDPFDASVHADPYPTYHKIRDEHGAVYRSPAGMVSTFSHEAASVVLKSPDFGWGDNPMLADQMVRDPDAPDGPPRRILMFMDPPDHTRVRGLVSQAFTPRTVEWLRPRAHRFVESLISDALAARDASGVVDLHKTVISPLPGLVLSELLKVPAKYHADFLTYFRDSGIGIDPAFLLTPEQVRARDDARAGFMAAGMEMAAERLADPGEDLVSRLALAEQDGDRLSRAELALTLMNLLAAGFGATVAMIANCMLGLLRHPAQLRWLRDNPDKIAGAVEELTRYDSPLQMTFRSALRDTELAGVQLAAGQPVMVVLGAANHDPAAYQSPDVLDLSRTSGKNLGFGHGIHFCVAAPIARLTAQVAISAFAAREIELADHDPARPPGMVLRTIDELPVKLGDPI</sequence>
<keyword evidence="2" id="KW-0349">Heme</keyword>
<keyword evidence="3" id="KW-1133">Transmembrane helix</keyword>